<protein>
    <submittedName>
        <fullName evidence="3">Acyltransferase</fullName>
    </submittedName>
</protein>
<evidence type="ECO:0000313" key="4">
    <source>
        <dbReference type="Proteomes" id="UP001205906"/>
    </source>
</evidence>
<feature type="transmembrane region" description="Helical" evidence="1">
    <location>
        <begin position="323"/>
        <end position="345"/>
    </location>
</feature>
<name>A0ABT1C7S6_9HYPH</name>
<dbReference type="RefSeq" id="WP_252819783.1">
    <property type="nucleotide sequence ID" value="NZ_JAMXQS010000006.1"/>
</dbReference>
<dbReference type="InterPro" id="IPR002656">
    <property type="entry name" value="Acyl_transf_3_dom"/>
</dbReference>
<feature type="transmembrane region" description="Helical" evidence="1">
    <location>
        <begin position="286"/>
        <end position="311"/>
    </location>
</feature>
<feature type="transmembrane region" description="Helical" evidence="1">
    <location>
        <begin position="145"/>
        <end position="166"/>
    </location>
</feature>
<keyword evidence="3" id="KW-0808">Transferase</keyword>
<feature type="transmembrane region" description="Helical" evidence="1">
    <location>
        <begin position="90"/>
        <end position="108"/>
    </location>
</feature>
<feature type="domain" description="Acyltransferase 3" evidence="2">
    <location>
        <begin position="16"/>
        <end position="337"/>
    </location>
</feature>
<gene>
    <name evidence="3" type="ORF">NGM99_13670</name>
</gene>
<evidence type="ECO:0000259" key="2">
    <source>
        <dbReference type="Pfam" id="PF01757"/>
    </source>
</evidence>
<comment type="caution">
    <text evidence="3">The sequence shown here is derived from an EMBL/GenBank/DDBJ whole genome shotgun (WGS) entry which is preliminary data.</text>
</comment>
<dbReference type="EMBL" id="JAMXQS010000006">
    <property type="protein sequence ID" value="MCO6050827.1"/>
    <property type="molecule type" value="Genomic_DNA"/>
</dbReference>
<keyword evidence="3" id="KW-0012">Acyltransferase</keyword>
<feature type="transmembrane region" description="Helical" evidence="1">
    <location>
        <begin position="173"/>
        <end position="194"/>
    </location>
</feature>
<keyword evidence="1" id="KW-0812">Transmembrane</keyword>
<feature type="transmembrane region" description="Helical" evidence="1">
    <location>
        <begin position="12"/>
        <end position="31"/>
    </location>
</feature>
<proteinExistence type="predicted"/>
<feature type="transmembrane region" description="Helical" evidence="1">
    <location>
        <begin position="200"/>
        <end position="220"/>
    </location>
</feature>
<keyword evidence="4" id="KW-1185">Reference proteome</keyword>
<evidence type="ECO:0000313" key="3">
    <source>
        <dbReference type="EMBL" id="MCO6050827.1"/>
    </source>
</evidence>
<feature type="transmembrane region" description="Helical" evidence="1">
    <location>
        <begin position="255"/>
        <end position="274"/>
    </location>
</feature>
<dbReference type="Proteomes" id="UP001205906">
    <property type="component" value="Unassembled WGS sequence"/>
</dbReference>
<evidence type="ECO:0000256" key="1">
    <source>
        <dbReference type="SAM" id="Phobius"/>
    </source>
</evidence>
<feature type="transmembrane region" description="Helical" evidence="1">
    <location>
        <begin position="51"/>
        <end position="69"/>
    </location>
</feature>
<dbReference type="GO" id="GO:0016746">
    <property type="term" value="F:acyltransferase activity"/>
    <property type="evidence" value="ECO:0007669"/>
    <property type="project" value="UniProtKB-KW"/>
</dbReference>
<keyword evidence="1" id="KW-0472">Membrane</keyword>
<accession>A0ABT1C7S6</accession>
<keyword evidence="1" id="KW-1133">Transmembrane helix</keyword>
<organism evidence="3 4">
    <name type="scientific">Mesorhizobium liriopis</name>
    <dbReference type="NCBI Taxonomy" id="2953882"/>
    <lineage>
        <taxon>Bacteria</taxon>
        <taxon>Pseudomonadati</taxon>
        <taxon>Pseudomonadota</taxon>
        <taxon>Alphaproteobacteria</taxon>
        <taxon>Hyphomicrobiales</taxon>
        <taxon>Phyllobacteriaceae</taxon>
        <taxon>Mesorhizobium</taxon>
    </lineage>
</organism>
<sequence>MAAESIEKSDKSLYLPSLDGLRCLAFLLVFVHHMPAPQPIGWLEPASIHGWVGVELFFVISAFLFFYLFEAERSKTGRVSYSGFYIRRMLRIYPLMIAFPLLMLVLYGSTDQFGILRLAGLALASDNLLTWIRGYNTSIPNVAHLWSLSFEFQIYLVIPVLFALYVKAPRPTFFAVMGLALVICTALRVVYFGMGAPHPIIWTTPFFRPESVMLGILLSVIRPRWHWGWSLSVAVLAGAFFFSNLSPWQSSYANLVQYPIAALMCAALVDAVVRSPSLGRVASHPVLIKLGSITFGLYVFHIFAMDLAFWYVGKRTADTVMEYVEIGALSLSLTILMAAVSYMLLERPFLSLKRRVTAVDGRAKIKSLQLQQSI</sequence>
<dbReference type="InterPro" id="IPR050879">
    <property type="entry name" value="Acyltransferase_3"/>
</dbReference>
<reference evidence="3 4" key="1">
    <citation type="submission" date="2022-06" db="EMBL/GenBank/DDBJ databases">
        <title>Mesorhizobium sp. strain RP14 Genome sequencing and assembly.</title>
        <authorList>
            <person name="Kim I."/>
        </authorList>
    </citation>
    <scope>NUCLEOTIDE SEQUENCE [LARGE SCALE GENOMIC DNA]</scope>
    <source>
        <strain evidence="4">RP14(2022)</strain>
    </source>
</reference>
<dbReference type="PANTHER" id="PTHR23028:SF53">
    <property type="entry name" value="ACYL_TRANSF_3 DOMAIN-CONTAINING PROTEIN"/>
    <property type="match status" value="1"/>
</dbReference>
<feature type="transmembrane region" description="Helical" evidence="1">
    <location>
        <begin position="227"/>
        <end position="243"/>
    </location>
</feature>
<dbReference type="Pfam" id="PF01757">
    <property type="entry name" value="Acyl_transf_3"/>
    <property type="match status" value="1"/>
</dbReference>
<dbReference type="PANTHER" id="PTHR23028">
    <property type="entry name" value="ACETYLTRANSFERASE"/>
    <property type="match status" value="1"/>
</dbReference>